<reference evidence="1 2" key="1">
    <citation type="journal article" date="2014" name="Genome Biol.">
        <title>Transcriptome and methylome profiling reveals relics of genome dominance in the mesopolyploid Brassica oleracea.</title>
        <authorList>
            <person name="Parkin I.A."/>
            <person name="Koh C."/>
            <person name="Tang H."/>
            <person name="Robinson S.J."/>
            <person name="Kagale S."/>
            <person name="Clarke W.E."/>
            <person name="Town C.D."/>
            <person name="Nixon J."/>
            <person name="Krishnakumar V."/>
            <person name="Bidwell S.L."/>
            <person name="Denoeud F."/>
            <person name="Belcram H."/>
            <person name="Links M.G."/>
            <person name="Just J."/>
            <person name="Clarke C."/>
            <person name="Bender T."/>
            <person name="Huebert T."/>
            <person name="Mason A.S."/>
            <person name="Pires J.C."/>
            <person name="Barker G."/>
            <person name="Moore J."/>
            <person name="Walley P.G."/>
            <person name="Manoli S."/>
            <person name="Batley J."/>
            <person name="Edwards D."/>
            <person name="Nelson M.N."/>
            <person name="Wang X."/>
            <person name="Paterson A.H."/>
            <person name="King G."/>
            <person name="Bancroft I."/>
            <person name="Chalhoub B."/>
            <person name="Sharpe A.G."/>
        </authorList>
    </citation>
    <scope>NUCLEOTIDE SEQUENCE</scope>
    <source>
        <strain evidence="1 2">cv. TO1000</strain>
    </source>
</reference>
<dbReference type="AlphaFoldDB" id="A0A0D3D8K7"/>
<dbReference type="OMA" id="NEKSDCE"/>
<dbReference type="Proteomes" id="UP000032141">
    <property type="component" value="Chromosome C7"/>
</dbReference>
<organism evidence="1 2">
    <name type="scientific">Brassica oleracea var. oleracea</name>
    <dbReference type="NCBI Taxonomy" id="109376"/>
    <lineage>
        <taxon>Eukaryota</taxon>
        <taxon>Viridiplantae</taxon>
        <taxon>Streptophyta</taxon>
        <taxon>Embryophyta</taxon>
        <taxon>Tracheophyta</taxon>
        <taxon>Spermatophyta</taxon>
        <taxon>Magnoliopsida</taxon>
        <taxon>eudicotyledons</taxon>
        <taxon>Gunneridae</taxon>
        <taxon>Pentapetalae</taxon>
        <taxon>rosids</taxon>
        <taxon>malvids</taxon>
        <taxon>Brassicales</taxon>
        <taxon>Brassicaceae</taxon>
        <taxon>Brassiceae</taxon>
        <taxon>Brassica</taxon>
    </lineage>
</organism>
<dbReference type="EnsemblPlants" id="Bo7g065240.1">
    <property type="protein sequence ID" value="Bo7g065240.1"/>
    <property type="gene ID" value="Bo7g065240"/>
</dbReference>
<reference evidence="1" key="2">
    <citation type="submission" date="2015-03" db="UniProtKB">
        <authorList>
            <consortium name="EnsemblPlants"/>
        </authorList>
    </citation>
    <scope>IDENTIFICATION</scope>
</reference>
<accession>A0A0D3D8K7</accession>
<dbReference type="Gramene" id="Bo7g065240.1">
    <property type="protein sequence ID" value="Bo7g065240.1"/>
    <property type="gene ID" value="Bo7g065240"/>
</dbReference>
<dbReference type="HOGENOM" id="CLU_2044033_0_0_1"/>
<name>A0A0D3D8K7_BRAOL</name>
<proteinExistence type="predicted"/>
<protein>
    <submittedName>
        <fullName evidence="1">Uncharacterized protein</fullName>
    </submittedName>
</protein>
<dbReference type="STRING" id="109376.A0A0D3D8K7"/>
<keyword evidence="2" id="KW-1185">Reference proteome</keyword>
<evidence type="ECO:0000313" key="1">
    <source>
        <dbReference type="EnsemblPlants" id="Bo7g065240.1"/>
    </source>
</evidence>
<sequence>MKQRSMRYYVSQHGEMPTDPINVLPSPAGKQVLVQIGTWSRWVEDQFEQKEEKSDSNNNEKSDCENFRLFHLLKQVERSIDASLQNACTKREGTDYTARNSLLISKHFGLITFLSEELSIL</sequence>
<evidence type="ECO:0000313" key="2">
    <source>
        <dbReference type="Proteomes" id="UP000032141"/>
    </source>
</evidence>